<proteinExistence type="predicted"/>
<name>A0AA87Q7D4_RHIRH</name>
<reference evidence="1 2" key="1">
    <citation type="submission" date="2014-05" db="EMBL/GenBank/DDBJ databases">
        <title>Whole genome shotgun sequence of Rhizobium rhizogenes NBRC 13257.</title>
        <authorList>
            <person name="Katano-Makiyama Y."/>
            <person name="Hosoyama A."/>
            <person name="Hashimoto M."/>
            <person name="Hosoyama Y."/>
            <person name="Noguchi M."/>
            <person name="Tsuchikane K."/>
            <person name="Kimura A."/>
            <person name="Ohji S."/>
            <person name="Ichikawa N."/>
            <person name="Yamazoe A."/>
            <person name="Fujita N."/>
        </authorList>
    </citation>
    <scope>NUCLEOTIDE SEQUENCE [LARGE SCALE GENOMIC DNA]</scope>
    <source>
        <strain evidence="1 2">NBRC 13257</strain>
    </source>
</reference>
<sequence length="55" mass="5791">MTGVTVRVDELEKAPTLSATSLVTPAGANVRFGEALKELSYLRLAPEIFAKAGTV</sequence>
<organism evidence="1 2">
    <name type="scientific">Rhizobium rhizogenes NBRC 13257</name>
    <dbReference type="NCBI Taxonomy" id="1220581"/>
    <lineage>
        <taxon>Bacteria</taxon>
        <taxon>Pseudomonadati</taxon>
        <taxon>Pseudomonadota</taxon>
        <taxon>Alphaproteobacteria</taxon>
        <taxon>Hyphomicrobiales</taxon>
        <taxon>Rhizobiaceae</taxon>
        <taxon>Rhizobium/Agrobacterium group</taxon>
        <taxon>Rhizobium</taxon>
    </lineage>
</organism>
<gene>
    <name evidence="1" type="ORF">RRH01S_07_00010</name>
</gene>
<dbReference type="AlphaFoldDB" id="A0AA87Q7D4"/>
<comment type="caution">
    <text evidence="1">The sequence shown here is derived from an EMBL/GenBank/DDBJ whole genome shotgun (WGS) entry which is preliminary data.</text>
</comment>
<dbReference type="EMBL" id="BAYX01000007">
    <property type="protein sequence ID" value="GAJ93801.1"/>
    <property type="molecule type" value="Genomic_DNA"/>
</dbReference>
<evidence type="ECO:0000313" key="1">
    <source>
        <dbReference type="EMBL" id="GAJ93801.1"/>
    </source>
</evidence>
<evidence type="ECO:0000313" key="2">
    <source>
        <dbReference type="Proteomes" id="UP000026941"/>
    </source>
</evidence>
<protein>
    <submittedName>
        <fullName evidence="1">Uncharacterized protein</fullName>
    </submittedName>
</protein>
<dbReference type="Proteomes" id="UP000026941">
    <property type="component" value="Unassembled WGS sequence"/>
</dbReference>
<accession>A0AA87Q7D4</accession>